<dbReference type="Proteomes" id="UP000054538">
    <property type="component" value="Unassembled WGS sequence"/>
</dbReference>
<sequence>MDIGDISLTCDMWQASNADAYFVVTDHWIKEYEPGAWELESAVLGFMQMNNSHNGLRLGQALFKICERLCISHKVDGV</sequence>
<dbReference type="InParanoid" id="A0A0D0C7R8"/>
<dbReference type="EMBL" id="KN826417">
    <property type="protein sequence ID" value="KIK78967.1"/>
    <property type="molecule type" value="Genomic_DNA"/>
</dbReference>
<dbReference type="HOGENOM" id="CLU_155624_0_1_1"/>
<gene>
    <name evidence="1" type="ORF">PAXRUDRAFT_162603</name>
</gene>
<reference evidence="1 2" key="1">
    <citation type="submission" date="2014-04" db="EMBL/GenBank/DDBJ databases">
        <authorList>
            <consortium name="DOE Joint Genome Institute"/>
            <person name="Kuo A."/>
            <person name="Kohler A."/>
            <person name="Jargeat P."/>
            <person name="Nagy L.G."/>
            <person name="Floudas D."/>
            <person name="Copeland A."/>
            <person name="Barry K.W."/>
            <person name="Cichocki N."/>
            <person name="Veneault-Fourrey C."/>
            <person name="LaButti K."/>
            <person name="Lindquist E.A."/>
            <person name="Lipzen A."/>
            <person name="Lundell T."/>
            <person name="Morin E."/>
            <person name="Murat C."/>
            <person name="Sun H."/>
            <person name="Tunlid A."/>
            <person name="Henrissat B."/>
            <person name="Grigoriev I.V."/>
            <person name="Hibbett D.S."/>
            <person name="Martin F."/>
            <person name="Nordberg H.P."/>
            <person name="Cantor M.N."/>
            <person name="Hua S.X."/>
        </authorList>
    </citation>
    <scope>NUCLEOTIDE SEQUENCE [LARGE SCALE GENOMIC DNA]</scope>
    <source>
        <strain evidence="1 2">Ve08.2h10</strain>
    </source>
</reference>
<accession>A0A0D0C7R8</accession>
<evidence type="ECO:0000313" key="1">
    <source>
        <dbReference type="EMBL" id="KIK78967.1"/>
    </source>
</evidence>
<evidence type="ECO:0000313" key="2">
    <source>
        <dbReference type="Proteomes" id="UP000054538"/>
    </source>
</evidence>
<dbReference type="AlphaFoldDB" id="A0A0D0C7R8"/>
<reference evidence="2" key="2">
    <citation type="submission" date="2015-01" db="EMBL/GenBank/DDBJ databases">
        <title>Evolutionary Origins and Diversification of the Mycorrhizal Mutualists.</title>
        <authorList>
            <consortium name="DOE Joint Genome Institute"/>
            <consortium name="Mycorrhizal Genomics Consortium"/>
            <person name="Kohler A."/>
            <person name="Kuo A."/>
            <person name="Nagy L.G."/>
            <person name="Floudas D."/>
            <person name="Copeland A."/>
            <person name="Barry K.W."/>
            <person name="Cichocki N."/>
            <person name="Veneault-Fourrey C."/>
            <person name="LaButti K."/>
            <person name="Lindquist E.A."/>
            <person name="Lipzen A."/>
            <person name="Lundell T."/>
            <person name="Morin E."/>
            <person name="Murat C."/>
            <person name="Riley R."/>
            <person name="Ohm R."/>
            <person name="Sun H."/>
            <person name="Tunlid A."/>
            <person name="Henrissat B."/>
            <person name="Grigoriev I.V."/>
            <person name="Hibbett D.S."/>
            <person name="Martin F."/>
        </authorList>
    </citation>
    <scope>NUCLEOTIDE SEQUENCE [LARGE SCALE GENOMIC DNA]</scope>
    <source>
        <strain evidence="2">Ve08.2h10</strain>
    </source>
</reference>
<proteinExistence type="predicted"/>
<keyword evidence="2" id="KW-1185">Reference proteome</keyword>
<protein>
    <submittedName>
        <fullName evidence="1">Uncharacterized protein</fullName>
    </submittedName>
</protein>
<dbReference type="OrthoDB" id="2648256at2759"/>
<organism evidence="1 2">
    <name type="scientific">Paxillus rubicundulus Ve08.2h10</name>
    <dbReference type="NCBI Taxonomy" id="930991"/>
    <lineage>
        <taxon>Eukaryota</taxon>
        <taxon>Fungi</taxon>
        <taxon>Dikarya</taxon>
        <taxon>Basidiomycota</taxon>
        <taxon>Agaricomycotina</taxon>
        <taxon>Agaricomycetes</taxon>
        <taxon>Agaricomycetidae</taxon>
        <taxon>Boletales</taxon>
        <taxon>Paxilineae</taxon>
        <taxon>Paxillaceae</taxon>
        <taxon>Paxillus</taxon>
    </lineage>
</organism>
<name>A0A0D0C7R8_9AGAM</name>
<dbReference type="STRING" id="930991.A0A0D0C7R8"/>